<dbReference type="InterPro" id="IPR019489">
    <property type="entry name" value="Clp_ATPase_C"/>
</dbReference>
<dbReference type="Gene3D" id="3.40.50.300">
    <property type="entry name" value="P-loop containing nucleotide triphosphate hydrolases"/>
    <property type="match status" value="1"/>
</dbReference>
<keyword evidence="9" id="KW-0378">Hydrolase</keyword>
<dbReference type="PANTHER" id="PTHR48102:SF7">
    <property type="entry name" value="ATP-DEPENDENT CLP PROTEASE ATP-BINDING SUBUNIT CLPX-LIKE, MITOCHONDRIAL"/>
    <property type="match status" value="1"/>
</dbReference>
<evidence type="ECO:0000256" key="1">
    <source>
        <dbReference type="ARBA" id="ARBA00022723"/>
    </source>
</evidence>
<dbReference type="GO" id="GO:0008233">
    <property type="term" value="F:peptidase activity"/>
    <property type="evidence" value="ECO:0007669"/>
    <property type="project" value="UniProtKB-KW"/>
</dbReference>
<dbReference type="RefSeq" id="WP_107391565.1">
    <property type="nucleotide sequence ID" value="NZ_CALUAX010000001.1"/>
</dbReference>
<keyword evidence="3 6" id="KW-0862">Zinc</keyword>
<comment type="caution">
    <text evidence="9">The sequence shown here is derived from an EMBL/GenBank/DDBJ whole genome shotgun (WGS) entry which is preliminary data.</text>
</comment>
<dbReference type="Gene3D" id="6.20.220.10">
    <property type="entry name" value="ClpX chaperone, C4-type zinc finger domain"/>
    <property type="match status" value="1"/>
</dbReference>
<evidence type="ECO:0000256" key="7">
    <source>
        <dbReference type="PROSITE-ProRule" id="PRU01250"/>
    </source>
</evidence>
<feature type="domain" description="ClpX-type ZB" evidence="8">
    <location>
        <begin position="1"/>
        <end position="54"/>
    </location>
</feature>
<comment type="similarity">
    <text evidence="6 7">Belongs to the ClpX chaperone family.</text>
</comment>
<dbReference type="SUPFAM" id="SSF52540">
    <property type="entry name" value="P-loop containing nucleoside triphosphate hydrolases"/>
    <property type="match status" value="1"/>
</dbReference>
<evidence type="ECO:0000313" key="10">
    <source>
        <dbReference type="Proteomes" id="UP000242694"/>
    </source>
</evidence>
<dbReference type="SUPFAM" id="SSF57716">
    <property type="entry name" value="Glucocorticoid receptor-like (DNA-binding domain)"/>
    <property type="match status" value="1"/>
</dbReference>
<dbReference type="InterPro" id="IPR038366">
    <property type="entry name" value="Znf_CppX_C4_sf"/>
</dbReference>
<dbReference type="PROSITE" id="PS51902">
    <property type="entry name" value="CLPX_ZB"/>
    <property type="match status" value="1"/>
</dbReference>
<dbReference type="NCBIfam" id="NF003745">
    <property type="entry name" value="PRK05342.1"/>
    <property type="match status" value="1"/>
</dbReference>
<feature type="binding site" evidence="6 7">
    <location>
        <position position="16"/>
    </location>
    <ligand>
        <name>Zn(2+)</name>
        <dbReference type="ChEBI" id="CHEBI:29105"/>
    </ligand>
</feature>
<evidence type="ECO:0000256" key="3">
    <source>
        <dbReference type="ARBA" id="ARBA00022833"/>
    </source>
</evidence>
<keyword evidence="1 6" id="KW-0479">Metal-binding</keyword>
<dbReference type="InterPro" id="IPR027417">
    <property type="entry name" value="P-loop_NTPase"/>
</dbReference>
<dbReference type="InterPro" id="IPR003593">
    <property type="entry name" value="AAA+_ATPase"/>
</dbReference>
<dbReference type="InterPro" id="IPR050052">
    <property type="entry name" value="ATP-dep_Clp_protease_ClpX"/>
</dbReference>
<dbReference type="SMART" id="SM01086">
    <property type="entry name" value="ClpB_D2-small"/>
    <property type="match status" value="1"/>
</dbReference>
<accession>A0ABX5IBY4</accession>
<gene>
    <name evidence="6" type="primary">clpX</name>
    <name evidence="9" type="ORF">BU607_10910</name>
</gene>
<feature type="binding site" evidence="6">
    <location>
        <begin position="119"/>
        <end position="126"/>
    </location>
    <ligand>
        <name>ATP</name>
        <dbReference type="ChEBI" id="CHEBI:30616"/>
    </ligand>
</feature>
<evidence type="ECO:0000313" key="9">
    <source>
        <dbReference type="EMBL" id="PTH12726.1"/>
    </source>
</evidence>
<keyword evidence="5 6" id="KW-0143">Chaperone</keyword>
<feature type="binding site" evidence="6 7">
    <location>
        <position position="13"/>
    </location>
    <ligand>
        <name>Zn(2+)</name>
        <dbReference type="ChEBI" id="CHEBI:29105"/>
    </ligand>
</feature>
<dbReference type="InterPro" id="IPR046425">
    <property type="entry name" value="ClpX_bact"/>
</dbReference>
<proteinExistence type="inferred from homology"/>
<dbReference type="SMART" id="SM00994">
    <property type="entry name" value="zf-C4_ClpX"/>
    <property type="match status" value="1"/>
</dbReference>
<dbReference type="Proteomes" id="UP000242694">
    <property type="component" value="Unassembled WGS sequence"/>
</dbReference>
<evidence type="ECO:0000259" key="8">
    <source>
        <dbReference type="PROSITE" id="PS51902"/>
    </source>
</evidence>
<evidence type="ECO:0000256" key="4">
    <source>
        <dbReference type="ARBA" id="ARBA00022840"/>
    </source>
</evidence>
<feature type="binding site" evidence="6 7">
    <location>
        <position position="38"/>
    </location>
    <ligand>
        <name>Zn(2+)</name>
        <dbReference type="ChEBI" id="CHEBI:29105"/>
    </ligand>
</feature>
<dbReference type="NCBIfam" id="TIGR00382">
    <property type="entry name" value="clpX"/>
    <property type="match status" value="1"/>
</dbReference>
<reference evidence="9 10" key="1">
    <citation type="journal article" date="2016" name="Front. Microbiol.">
        <title>Comprehensive Phylogenetic Analysis of Bovine Non-aureus Staphylococci Species Based on Whole-Genome Sequencing.</title>
        <authorList>
            <person name="Naushad S."/>
            <person name="Barkema H.W."/>
            <person name="Luby C."/>
            <person name="Condas L.A."/>
            <person name="Nobrega D.B."/>
            <person name="Carson D.A."/>
            <person name="De Buck J."/>
        </authorList>
    </citation>
    <scope>NUCLEOTIDE SEQUENCE [LARGE SCALE GENOMIC DNA]</scope>
    <source>
        <strain evidence="9 10">SNUC 993</strain>
    </source>
</reference>
<dbReference type="InterPro" id="IPR059188">
    <property type="entry name" value="Znf_CLPX-like"/>
</dbReference>
<name>A0ABX5IBY4_9STAP</name>
<evidence type="ECO:0000256" key="5">
    <source>
        <dbReference type="ARBA" id="ARBA00023186"/>
    </source>
</evidence>
<dbReference type="InterPro" id="IPR003959">
    <property type="entry name" value="ATPase_AAA_core"/>
</dbReference>
<protein>
    <recommendedName>
        <fullName evidence="6">ATP-dependent Clp protease ATP-binding subunit ClpX</fullName>
    </recommendedName>
</protein>
<dbReference type="Pfam" id="PF07724">
    <property type="entry name" value="AAA_2"/>
    <property type="match status" value="1"/>
</dbReference>
<dbReference type="GO" id="GO:0005524">
    <property type="term" value="F:ATP binding"/>
    <property type="evidence" value="ECO:0007669"/>
    <property type="project" value="UniProtKB-KW"/>
</dbReference>
<feature type="binding site" evidence="6 7">
    <location>
        <position position="35"/>
    </location>
    <ligand>
        <name>Zn(2+)</name>
        <dbReference type="ChEBI" id="CHEBI:29105"/>
    </ligand>
</feature>
<comment type="function">
    <text evidence="6">ATP-dependent specificity component of the Clp protease. It directs the protease to specific substrates. Can perform chaperone functions in the absence of ClpP.</text>
</comment>
<sequence>MFKFNEDEENLKCSFCGKDQDQVKKLVAGSGVYICNECIELCSEIVEEELAQSQPEELEELPTPKEIMDHLNDYVIGQEKAKKSLAVAVYNHYKRIQQLGPNNEDDVELQKSNIALIGPTGSGKTLLAQTLAKTLNVPFAIADATSLTEAGYVGDDVENILLRLIQAADFDIDKAEKGIIYVDEIDKVARKSENTSITRDVSGEGVQQALLKILEGTTASVPPQGGRKHPNQELIQIDTTNILFILGGAFDGIDEVIKRRLGEKVIGFSSNEADKYDEDAILEQIRPEDLQSYGLIPEFIGRVPIVANLETLDVSALKNILTQPKNALVKQYTKMLELDDVELEFTDEALTAISDKAIERKTGARGLRSIIEEALIDIMYDIPSSDGVVKVIITGDTISEEKEPELYDSEGNLVNSTQTSA</sequence>
<dbReference type="HAMAP" id="MF_00175">
    <property type="entry name" value="ClpX"/>
    <property type="match status" value="1"/>
</dbReference>
<dbReference type="GO" id="GO:0006508">
    <property type="term" value="P:proteolysis"/>
    <property type="evidence" value="ECO:0007669"/>
    <property type="project" value="UniProtKB-KW"/>
</dbReference>
<keyword evidence="4 6" id="KW-0067">ATP-binding</keyword>
<keyword evidence="2 6" id="KW-0547">Nucleotide-binding</keyword>
<dbReference type="Pfam" id="PF06689">
    <property type="entry name" value="zf-C4_ClpX"/>
    <property type="match status" value="1"/>
</dbReference>
<dbReference type="Gene3D" id="1.10.8.60">
    <property type="match status" value="1"/>
</dbReference>
<dbReference type="CDD" id="cd19497">
    <property type="entry name" value="RecA-like_ClpX"/>
    <property type="match status" value="1"/>
</dbReference>
<dbReference type="InterPro" id="IPR010603">
    <property type="entry name" value="Znf_CppX_C4"/>
</dbReference>
<evidence type="ECO:0000256" key="6">
    <source>
        <dbReference type="HAMAP-Rule" id="MF_00175"/>
    </source>
</evidence>
<keyword evidence="10" id="KW-1185">Reference proteome</keyword>
<dbReference type="SMART" id="SM00382">
    <property type="entry name" value="AAA"/>
    <property type="match status" value="1"/>
</dbReference>
<dbReference type="EMBL" id="PZDI01000098">
    <property type="protein sequence ID" value="PTH12726.1"/>
    <property type="molecule type" value="Genomic_DNA"/>
</dbReference>
<organism evidence="9 10">
    <name type="scientific">Staphylococcus auricularis</name>
    <dbReference type="NCBI Taxonomy" id="29379"/>
    <lineage>
        <taxon>Bacteria</taxon>
        <taxon>Bacillati</taxon>
        <taxon>Bacillota</taxon>
        <taxon>Bacilli</taxon>
        <taxon>Bacillales</taxon>
        <taxon>Staphylococcaceae</taxon>
        <taxon>Staphylococcus</taxon>
    </lineage>
</organism>
<comment type="subunit">
    <text evidence="6">Component of the ClpX-ClpP complex. Forms a hexameric ring that, in the presence of ATP, binds to fourteen ClpP subunits assembled into a disk-like structure with a central cavity, resembling the structure of eukaryotic proteasomes.</text>
</comment>
<dbReference type="PANTHER" id="PTHR48102">
    <property type="entry name" value="ATP-DEPENDENT CLP PROTEASE ATP-BINDING SUBUNIT CLPX-LIKE, MITOCHONDRIAL-RELATED"/>
    <property type="match status" value="1"/>
</dbReference>
<dbReference type="Pfam" id="PF10431">
    <property type="entry name" value="ClpB_D2-small"/>
    <property type="match status" value="1"/>
</dbReference>
<dbReference type="InterPro" id="IPR004487">
    <property type="entry name" value="Clp_protease_ATP-bd_su_ClpX"/>
</dbReference>
<evidence type="ECO:0000256" key="2">
    <source>
        <dbReference type="ARBA" id="ARBA00022741"/>
    </source>
</evidence>
<keyword evidence="9" id="KW-0645">Protease</keyword>